<dbReference type="InterPro" id="IPR012349">
    <property type="entry name" value="Split_barrel_FMN-bd"/>
</dbReference>
<evidence type="ECO:0000313" key="2">
    <source>
        <dbReference type="EMBL" id="TCL63149.1"/>
    </source>
</evidence>
<evidence type="ECO:0000313" key="3">
    <source>
        <dbReference type="Proteomes" id="UP000295455"/>
    </source>
</evidence>
<comment type="caution">
    <text evidence="2">The sequence shown here is derived from an EMBL/GenBank/DDBJ whole genome shotgun (WGS) entry which is preliminary data.</text>
</comment>
<dbReference type="SUPFAM" id="SSF50475">
    <property type="entry name" value="FMN-binding split barrel"/>
    <property type="match status" value="1"/>
</dbReference>
<reference evidence="2 3" key="1">
    <citation type="submission" date="2019-03" db="EMBL/GenBank/DDBJ databases">
        <title>Genomic Encyclopedia of Type Strains, Phase IV (KMG-IV): sequencing the most valuable type-strain genomes for metagenomic binning, comparative biology and taxonomic classification.</title>
        <authorList>
            <person name="Goeker M."/>
        </authorList>
    </citation>
    <scope>NUCLEOTIDE SEQUENCE [LARGE SCALE GENOMIC DNA]</scope>
    <source>
        <strain evidence="2 3">DSM 18792</strain>
    </source>
</reference>
<protein>
    <submittedName>
        <fullName evidence="2">General stress protein 26</fullName>
    </submittedName>
</protein>
<name>A0A4R1RBS0_9FLAO</name>
<dbReference type="Proteomes" id="UP000295455">
    <property type="component" value="Unassembled WGS sequence"/>
</dbReference>
<dbReference type="RefSeq" id="WP_132219202.1">
    <property type="nucleotide sequence ID" value="NZ_OX156936.1"/>
</dbReference>
<organism evidence="2 3">
    <name type="scientific">Mariniflexile fucanivorans</name>
    <dbReference type="NCBI Taxonomy" id="264023"/>
    <lineage>
        <taxon>Bacteria</taxon>
        <taxon>Pseudomonadati</taxon>
        <taxon>Bacteroidota</taxon>
        <taxon>Flavobacteriia</taxon>
        <taxon>Flavobacteriales</taxon>
        <taxon>Flavobacteriaceae</taxon>
        <taxon>Mariniflexile</taxon>
    </lineage>
</organism>
<keyword evidence="3" id="KW-1185">Reference proteome</keyword>
<dbReference type="PANTHER" id="PTHR34818:SF1">
    <property type="entry name" value="PROTEIN BLI-3"/>
    <property type="match status" value="1"/>
</dbReference>
<dbReference type="InterPro" id="IPR052917">
    <property type="entry name" value="Stress-Dev_Protein"/>
</dbReference>
<accession>A0A4R1RBS0</accession>
<proteinExistence type="predicted"/>
<sequence length="145" mass="16975">MDNKSNTKDKDKLEKIKALIDDPKVIMLSTRLDKIPFSVCPMTIQEIDELGDLWFFSSKASSHFNDIEFDNRVQIMYVDNQKQSYISIYGNATHIVDKQKVNELWNPDLTNWFEGKDDPNLILLNVNIDNAYYWNAEESKLVSFF</sequence>
<evidence type="ECO:0000259" key="1">
    <source>
        <dbReference type="Pfam" id="PF16242"/>
    </source>
</evidence>
<dbReference type="InterPro" id="IPR038725">
    <property type="entry name" value="YdaG_split_barrel_FMN-bd"/>
</dbReference>
<gene>
    <name evidence="2" type="ORF">EV196_110102</name>
</gene>
<dbReference type="OrthoDB" id="1432662at2"/>
<dbReference type="EMBL" id="SLUP01000010">
    <property type="protein sequence ID" value="TCL63149.1"/>
    <property type="molecule type" value="Genomic_DNA"/>
</dbReference>
<dbReference type="AlphaFoldDB" id="A0A4R1RBS0"/>
<dbReference type="Gene3D" id="2.30.110.10">
    <property type="entry name" value="Electron Transport, Fmn-binding Protein, Chain A"/>
    <property type="match status" value="1"/>
</dbReference>
<dbReference type="PANTHER" id="PTHR34818">
    <property type="entry name" value="PROTEIN BLI-3"/>
    <property type="match status" value="1"/>
</dbReference>
<feature type="domain" description="General stress protein FMN-binding split barrel" evidence="1">
    <location>
        <begin position="11"/>
        <end position="144"/>
    </location>
</feature>
<dbReference type="Pfam" id="PF16242">
    <property type="entry name" value="Pyrid_ox_like"/>
    <property type="match status" value="1"/>
</dbReference>